<evidence type="ECO:0000313" key="2">
    <source>
        <dbReference type="EMBL" id="BDR59455.1"/>
    </source>
</evidence>
<dbReference type="EMBL" id="AP026802">
    <property type="protein sequence ID" value="BDR59455.1"/>
    <property type="molecule type" value="Genomic_DNA"/>
</dbReference>
<feature type="transmembrane region" description="Helical" evidence="1">
    <location>
        <begin position="109"/>
        <end position="133"/>
    </location>
</feature>
<dbReference type="Proteomes" id="UP001321861">
    <property type="component" value="Chromosome"/>
</dbReference>
<gene>
    <name evidence="2" type="ORF">XA3_18960</name>
</gene>
<feature type="transmembrane region" description="Helical" evidence="1">
    <location>
        <begin position="43"/>
        <end position="61"/>
    </location>
</feature>
<reference evidence="2 3" key="1">
    <citation type="journal article" date="2023" name="Microbiol. Spectr.">
        <title>Symbiosis of Carpenter Bees with Uncharacterized Lactic Acid Bacteria Showing NAD Auxotrophy.</title>
        <authorList>
            <person name="Kawasaki S."/>
            <person name="Ozawa K."/>
            <person name="Mori T."/>
            <person name="Yamamoto A."/>
            <person name="Ito M."/>
            <person name="Ohkuma M."/>
            <person name="Sakamoto M."/>
            <person name="Matsutani M."/>
        </authorList>
    </citation>
    <scope>NUCLEOTIDE SEQUENCE [LARGE SCALE GENOMIC DNA]</scope>
    <source>
        <strain evidence="2 3">XA3</strain>
    </source>
</reference>
<protein>
    <submittedName>
        <fullName evidence="2">Uncharacterized protein</fullName>
    </submittedName>
</protein>
<proteinExistence type="predicted"/>
<name>A0AAU9DD15_9LACO</name>
<keyword evidence="1" id="KW-1133">Transmembrane helix</keyword>
<feature type="transmembrane region" description="Helical" evidence="1">
    <location>
        <begin position="200"/>
        <end position="220"/>
    </location>
</feature>
<feature type="transmembrane region" description="Helical" evidence="1">
    <location>
        <begin position="81"/>
        <end position="97"/>
    </location>
</feature>
<keyword evidence="1" id="KW-0812">Transmembrane</keyword>
<evidence type="ECO:0000313" key="3">
    <source>
        <dbReference type="Proteomes" id="UP001321861"/>
    </source>
</evidence>
<dbReference type="RefSeq" id="WP_317635247.1">
    <property type="nucleotide sequence ID" value="NZ_AP026802.1"/>
</dbReference>
<sequence>MKFRNYFNLTFEQSEKITKNHLSKLTDQINEEESLTKKKFKNYFTAICTNAGVAMMCHFPINMKKIYPKFFIEISKNMEKMTFWIFLIFAVLFVWTLSKKTFIHEEIFIQIYFIVLLFFIAFSFLGVIVFLGTRVDANLAMTTNFPLYIVTGIISLMNVRINYITFNDEIEKYNQENSLVDRTIVNSRSVESRIKFMNKILFYIEIPLFVISLIRGLYLCFLEENFMSMLEYIGAIVVVVPLAIYTLIFIFYYEFAEVLLPDYYLLKYRKQYEEKYQFSFEGDR</sequence>
<keyword evidence="1" id="KW-0472">Membrane</keyword>
<dbReference type="KEGG" id="xap:XA3_18960"/>
<evidence type="ECO:0000256" key="1">
    <source>
        <dbReference type="SAM" id="Phobius"/>
    </source>
</evidence>
<feature type="transmembrane region" description="Helical" evidence="1">
    <location>
        <begin position="145"/>
        <end position="166"/>
    </location>
</feature>
<accession>A0AAU9DD15</accession>
<dbReference type="AlphaFoldDB" id="A0AAU9DD15"/>
<keyword evidence="3" id="KW-1185">Reference proteome</keyword>
<feature type="transmembrane region" description="Helical" evidence="1">
    <location>
        <begin position="232"/>
        <end position="253"/>
    </location>
</feature>
<organism evidence="2 3">
    <name type="scientific">Xylocopilactobacillus apicola</name>
    <dbReference type="NCBI Taxonomy" id="2932184"/>
    <lineage>
        <taxon>Bacteria</taxon>
        <taxon>Bacillati</taxon>
        <taxon>Bacillota</taxon>
        <taxon>Bacilli</taxon>
        <taxon>Lactobacillales</taxon>
        <taxon>Lactobacillaceae</taxon>
        <taxon>Xylocopilactobacillus</taxon>
    </lineage>
</organism>